<dbReference type="KEGG" id="eba:ebA1174"/>
<proteinExistence type="predicted"/>
<name>Q5P7H0_AROAE</name>
<dbReference type="AlphaFoldDB" id="Q5P7H0"/>
<keyword evidence="2" id="KW-1185">Reference proteome</keyword>
<dbReference type="RefSeq" id="WP_011236471.1">
    <property type="nucleotide sequence ID" value="NC_006513.1"/>
</dbReference>
<sequence length="368" mass="41635">MKPRLPTELELLLRGMREPLHIDTARWEHVLRLARMTGLHGRLAASNDGNSDLPEPVRRHLVSASRIAAFNARMLLGELDALAALLRDVTFPVIALKGGAYALQGGMARGRFASDVDLLVPKAHLRPVEQRLRAAGWVAAPLDAYDERYYRDWSHETLPMRFPGRVLEVDLHHAITPVTGTLHFDARPLFEASVPVPDSVFRVLCPEDQVLHACVHCFHDGDLALRVREIVDIDALLRRFFQQEDFPERLVARAQELGLQRPLWYGLHFAQAWLNTPTAPRGFERLDSPGATSQRLMDWLVPRALLPSNPDFPPPTAVRLARAAMLARYHWLRMPLPMLFPHLARKTALRMRARLVQPAGRPARKSPP</sequence>
<gene>
    <name evidence="1" type="ORF">ebA1174</name>
</gene>
<dbReference type="STRING" id="76114.ebA1174"/>
<dbReference type="InterPro" id="IPR039498">
    <property type="entry name" value="NTP_transf_5"/>
</dbReference>
<dbReference type="HOGENOM" id="CLU_062407_0_0_4"/>
<protein>
    <recommendedName>
        <fullName evidence="3">Nucleotidyltransferase family protein</fullName>
    </recommendedName>
</protein>
<dbReference type="EMBL" id="CR555306">
    <property type="protein sequence ID" value="CAI06741.1"/>
    <property type="molecule type" value="Genomic_DNA"/>
</dbReference>
<dbReference type="Proteomes" id="UP000006552">
    <property type="component" value="Chromosome"/>
</dbReference>
<evidence type="ECO:0000313" key="1">
    <source>
        <dbReference type="EMBL" id="CAI06741.1"/>
    </source>
</evidence>
<organism evidence="1 2">
    <name type="scientific">Aromatoleum aromaticum (strain DSM 19018 / LMG 30748 / EbN1)</name>
    <name type="common">Azoarcus sp. (strain EbN1)</name>
    <dbReference type="NCBI Taxonomy" id="76114"/>
    <lineage>
        <taxon>Bacteria</taxon>
        <taxon>Pseudomonadati</taxon>
        <taxon>Pseudomonadota</taxon>
        <taxon>Betaproteobacteria</taxon>
        <taxon>Rhodocyclales</taxon>
        <taxon>Rhodocyclaceae</taxon>
        <taxon>Aromatoleum</taxon>
    </lineage>
</organism>
<evidence type="ECO:0008006" key="3">
    <source>
        <dbReference type="Google" id="ProtNLM"/>
    </source>
</evidence>
<evidence type="ECO:0000313" key="2">
    <source>
        <dbReference type="Proteomes" id="UP000006552"/>
    </source>
</evidence>
<dbReference type="eggNOG" id="ENOG502Z95A">
    <property type="taxonomic scope" value="Bacteria"/>
</dbReference>
<accession>Q5P7H0</accession>
<reference evidence="1 2" key="1">
    <citation type="journal article" date="2005" name="Arch. Microbiol.">
        <title>The genome sequence of an anaerobic aromatic-degrading denitrifying bacterium, strain EbN1.</title>
        <authorList>
            <person name="Rabus R."/>
            <person name="Kube M."/>
            <person name="Heider J."/>
            <person name="Beck A."/>
            <person name="Heitmann K."/>
            <person name="Widdel F."/>
            <person name="Reinhardt R."/>
        </authorList>
    </citation>
    <scope>NUCLEOTIDE SEQUENCE [LARGE SCALE GENOMIC DNA]</scope>
    <source>
        <strain evidence="1 2">EbN1</strain>
    </source>
</reference>
<dbReference type="Pfam" id="PF14907">
    <property type="entry name" value="NTP_transf_5"/>
    <property type="match status" value="1"/>
</dbReference>